<dbReference type="PANTHER" id="PTHR33273:SF2">
    <property type="entry name" value="ENDONUCLEASE_EXONUCLEASE_PHOSPHATASE DOMAIN-CONTAINING PROTEIN"/>
    <property type="match status" value="1"/>
</dbReference>
<feature type="non-terminal residue" evidence="3">
    <location>
        <position position="1"/>
    </location>
</feature>
<reference evidence="3 4" key="1">
    <citation type="journal article" date="2019" name="Sci. Rep.">
        <title>Orb-weaving spider Araneus ventricosus genome elucidates the spidroin gene catalogue.</title>
        <authorList>
            <person name="Kono N."/>
            <person name="Nakamura H."/>
            <person name="Ohtoshi R."/>
            <person name="Moran D.A.P."/>
            <person name="Shinohara A."/>
            <person name="Yoshida Y."/>
            <person name="Fujiwara M."/>
            <person name="Mori M."/>
            <person name="Tomita M."/>
            <person name="Arakawa K."/>
        </authorList>
    </citation>
    <scope>NUCLEOTIDE SEQUENCE [LARGE SCALE GENOMIC DNA]</scope>
</reference>
<organism evidence="3 4">
    <name type="scientific">Araneus ventricosus</name>
    <name type="common">Orbweaver spider</name>
    <name type="synonym">Epeira ventricosa</name>
    <dbReference type="NCBI Taxonomy" id="182803"/>
    <lineage>
        <taxon>Eukaryota</taxon>
        <taxon>Metazoa</taxon>
        <taxon>Ecdysozoa</taxon>
        <taxon>Arthropoda</taxon>
        <taxon>Chelicerata</taxon>
        <taxon>Arachnida</taxon>
        <taxon>Araneae</taxon>
        <taxon>Araneomorphae</taxon>
        <taxon>Entelegynae</taxon>
        <taxon>Araneoidea</taxon>
        <taxon>Araneidae</taxon>
        <taxon>Araneus</taxon>
    </lineage>
</organism>
<dbReference type="AlphaFoldDB" id="A0A4Y2MDK1"/>
<dbReference type="OrthoDB" id="6630297at2759"/>
<dbReference type="InterPro" id="IPR005135">
    <property type="entry name" value="Endo/exonuclease/phosphatase"/>
</dbReference>
<accession>A0A4Y2MDK1</accession>
<dbReference type="GO" id="GO:0003824">
    <property type="term" value="F:catalytic activity"/>
    <property type="evidence" value="ECO:0007669"/>
    <property type="project" value="InterPro"/>
</dbReference>
<evidence type="ECO:0000256" key="1">
    <source>
        <dbReference type="SAM" id="MobiDB-lite"/>
    </source>
</evidence>
<dbReference type="EMBL" id="BGPR01007040">
    <property type="protein sequence ID" value="GBN23807.1"/>
    <property type="molecule type" value="Genomic_DNA"/>
</dbReference>
<dbReference type="Pfam" id="PF14529">
    <property type="entry name" value="Exo_endo_phos_2"/>
    <property type="match status" value="1"/>
</dbReference>
<feature type="region of interest" description="Disordered" evidence="1">
    <location>
        <begin position="1"/>
        <end position="26"/>
    </location>
</feature>
<evidence type="ECO:0000259" key="2">
    <source>
        <dbReference type="Pfam" id="PF14529"/>
    </source>
</evidence>
<proteinExistence type="predicted"/>
<gene>
    <name evidence="3" type="ORF">AVEN_54960_1</name>
</gene>
<dbReference type="PANTHER" id="PTHR33273">
    <property type="entry name" value="DOMAIN-CONTAINING PROTEIN, PUTATIVE-RELATED"/>
    <property type="match status" value="1"/>
</dbReference>
<dbReference type="InterPro" id="IPR036691">
    <property type="entry name" value="Endo/exonu/phosph_ase_sf"/>
</dbReference>
<dbReference type="Proteomes" id="UP000499080">
    <property type="component" value="Unassembled WGS sequence"/>
</dbReference>
<keyword evidence="4" id="KW-1185">Reference proteome</keyword>
<feature type="compositionally biased region" description="Basic and acidic residues" evidence="1">
    <location>
        <begin position="1"/>
        <end position="12"/>
    </location>
</feature>
<feature type="domain" description="Endonuclease/exonuclease/phosphatase" evidence="2">
    <location>
        <begin position="24"/>
        <end position="129"/>
    </location>
</feature>
<sequence length="215" mass="23912">WPNRSKNDERSSRSSTRTMIPPVNNYRSPHGIISTDELNRIFNSNNKCIAVGDFNAKHSAWSLGRRNENGNIINDYICNNSLILLAPPEPTHFSHNSNNPSTLDFGVLKNFFSDDETSLYELCSDHNPVSFEIDINANITKTLKTTNWMKFYDIAKEAIPGNPSINSTKDIDEVINIITTVIPTAINQSSKAKITNGLTGSCLLALQINSPSEIK</sequence>
<dbReference type="Gene3D" id="3.60.10.10">
    <property type="entry name" value="Endonuclease/exonuclease/phosphatase"/>
    <property type="match status" value="1"/>
</dbReference>
<name>A0A4Y2MDK1_ARAVE</name>
<comment type="caution">
    <text evidence="3">The sequence shown here is derived from an EMBL/GenBank/DDBJ whole genome shotgun (WGS) entry which is preliminary data.</text>
</comment>
<dbReference type="SUPFAM" id="SSF56219">
    <property type="entry name" value="DNase I-like"/>
    <property type="match status" value="1"/>
</dbReference>
<evidence type="ECO:0000313" key="3">
    <source>
        <dbReference type="EMBL" id="GBN23807.1"/>
    </source>
</evidence>
<evidence type="ECO:0000313" key="4">
    <source>
        <dbReference type="Proteomes" id="UP000499080"/>
    </source>
</evidence>
<protein>
    <recommendedName>
        <fullName evidence="2">Endonuclease/exonuclease/phosphatase domain-containing protein</fullName>
    </recommendedName>
</protein>